<dbReference type="InterPro" id="IPR024516">
    <property type="entry name" value="Mce_C"/>
</dbReference>
<dbReference type="Proteomes" id="UP000320876">
    <property type="component" value="Unassembled WGS sequence"/>
</dbReference>
<organism evidence="5 6">
    <name type="scientific">Amycolatopsis cihanbeyliensis</name>
    <dbReference type="NCBI Taxonomy" id="1128664"/>
    <lineage>
        <taxon>Bacteria</taxon>
        <taxon>Bacillati</taxon>
        <taxon>Actinomycetota</taxon>
        <taxon>Actinomycetes</taxon>
        <taxon>Pseudonocardiales</taxon>
        <taxon>Pseudonocardiaceae</taxon>
        <taxon>Amycolatopsis</taxon>
    </lineage>
</organism>
<sequence length="432" mass="46184">MSKAETGKRLGTQLAGVAFLMVLVLMLWLTVAIYERRFESVETVTLRADRIGNQMEINSEVKSRGVPFGYVSDVRATDRGAEIELAMDPATIDQLPRNVSARLLPKTVFGQRYVNLVLPEDPAARSLSGGDVIPQDRSKNAIELERVLGNLLPLLRAVQPEKLSASLGAVSQALDQRGEPLGDSIVKLNKLLSELNPLMPQFKKDVSGVADVAELYDEAAPDILRALTDLTVTGRTITEHRSDLQALYTDLTASSDELTAFLRKNKDSLIGFTEASRPTFELLARYASSFPCLFDAVNRFKPLMEKALGAGTGEPGLHVDITVQQPRGKYVPGRDDPVHDAGGGPRCYPPGAGPGQGVRPAGGARGAVSTAQDSAAAGPLALEQAGIANSPYERQLIAELMAPALGTTPDAVPGWSSLLVGPLLRGTEVTLK</sequence>
<proteinExistence type="predicted"/>
<dbReference type="PANTHER" id="PTHR33371">
    <property type="entry name" value="INTERMEMBRANE PHOSPHOLIPID TRANSPORT SYSTEM BINDING PROTEIN MLAD-RELATED"/>
    <property type="match status" value="1"/>
</dbReference>
<evidence type="ECO:0000313" key="5">
    <source>
        <dbReference type="EMBL" id="TQJ05546.1"/>
    </source>
</evidence>
<evidence type="ECO:0000259" key="3">
    <source>
        <dbReference type="Pfam" id="PF02470"/>
    </source>
</evidence>
<feature type="region of interest" description="Disordered" evidence="1">
    <location>
        <begin position="337"/>
        <end position="367"/>
    </location>
</feature>
<dbReference type="InterPro" id="IPR005693">
    <property type="entry name" value="Mce"/>
</dbReference>
<feature type="transmembrane region" description="Helical" evidence="2">
    <location>
        <begin position="12"/>
        <end position="34"/>
    </location>
</feature>
<gene>
    <name evidence="5" type="ORF">FB471_5383</name>
</gene>
<dbReference type="InterPro" id="IPR052336">
    <property type="entry name" value="MlaD_Phospholipid_Transporter"/>
</dbReference>
<dbReference type="GO" id="GO:0051701">
    <property type="term" value="P:biological process involved in interaction with host"/>
    <property type="evidence" value="ECO:0007669"/>
    <property type="project" value="TreeGrafter"/>
</dbReference>
<accession>A0A542DR89</accession>
<evidence type="ECO:0000256" key="1">
    <source>
        <dbReference type="SAM" id="MobiDB-lite"/>
    </source>
</evidence>
<feature type="domain" description="Mammalian cell entry C-terminal" evidence="4">
    <location>
        <begin position="124"/>
        <end position="345"/>
    </location>
</feature>
<evidence type="ECO:0000259" key="4">
    <source>
        <dbReference type="Pfam" id="PF11887"/>
    </source>
</evidence>
<feature type="compositionally biased region" description="Low complexity" evidence="1">
    <location>
        <begin position="357"/>
        <end position="367"/>
    </location>
</feature>
<comment type="caution">
    <text evidence="5">The sequence shown here is derived from an EMBL/GenBank/DDBJ whole genome shotgun (WGS) entry which is preliminary data.</text>
</comment>
<keyword evidence="2" id="KW-0812">Transmembrane</keyword>
<feature type="domain" description="Mce/MlaD" evidence="3">
    <location>
        <begin position="43"/>
        <end position="117"/>
    </location>
</feature>
<dbReference type="AlphaFoldDB" id="A0A542DR89"/>
<dbReference type="Pfam" id="PF11887">
    <property type="entry name" value="Mce4_CUP1"/>
    <property type="match status" value="1"/>
</dbReference>
<dbReference type="RefSeq" id="WP_142001058.1">
    <property type="nucleotide sequence ID" value="NZ_VFML01000001.1"/>
</dbReference>
<protein>
    <submittedName>
        <fullName evidence="5">Virulence factor Mce-like protein</fullName>
    </submittedName>
</protein>
<dbReference type="Pfam" id="PF02470">
    <property type="entry name" value="MlaD"/>
    <property type="match status" value="1"/>
</dbReference>
<dbReference type="EMBL" id="VFML01000001">
    <property type="protein sequence ID" value="TQJ05546.1"/>
    <property type="molecule type" value="Genomic_DNA"/>
</dbReference>
<evidence type="ECO:0000313" key="6">
    <source>
        <dbReference type="Proteomes" id="UP000320876"/>
    </source>
</evidence>
<dbReference type="InterPro" id="IPR003399">
    <property type="entry name" value="Mce/MlaD"/>
</dbReference>
<evidence type="ECO:0000256" key="2">
    <source>
        <dbReference type="SAM" id="Phobius"/>
    </source>
</evidence>
<reference evidence="5 6" key="1">
    <citation type="submission" date="2019-06" db="EMBL/GenBank/DDBJ databases">
        <title>Sequencing the genomes of 1000 actinobacteria strains.</title>
        <authorList>
            <person name="Klenk H.-P."/>
        </authorList>
    </citation>
    <scope>NUCLEOTIDE SEQUENCE [LARGE SCALE GENOMIC DNA]</scope>
    <source>
        <strain evidence="5 6">DSM 45679</strain>
    </source>
</reference>
<keyword evidence="2" id="KW-1133">Transmembrane helix</keyword>
<dbReference type="GO" id="GO:0005576">
    <property type="term" value="C:extracellular region"/>
    <property type="evidence" value="ECO:0007669"/>
    <property type="project" value="TreeGrafter"/>
</dbReference>
<dbReference type="NCBIfam" id="TIGR00996">
    <property type="entry name" value="Mtu_fam_mce"/>
    <property type="match status" value="1"/>
</dbReference>
<name>A0A542DR89_AMYCI</name>
<keyword evidence="6" id="KW-1185">Reference proteome</keyword>
<keyword evidence="2" id="KW-0472">Membrane</keyword>
<dbReference type="PANTHER" id="PTHR33371:SF19">
    <property type="entry name" value="MCE-FAMILY PROTEIN MCE4A"/>
    <property type="match status" value="1"/>
</dbReference>
<dbReference type="OrthoDB" id="3460188at2"/>